<dbReference type="CDD" id="cd07721">
    <property type="entry name" value="yflN-like_MBL-fold"/>
    <property type="match status" value="1"/>
</dbReference>
<evidence type="ECO:0000259" key="4">
    <source>
        <dbReference type="SMART" id="SM00849"/>
    </source>
</evidence>
<evidence type="ECO:0000256" key="2">
    <source>
        <dbReference type="ARBA" id="ARBA00034301"/>
    </source>
</evidence>
<dbReference type="Proteomes" id="UP001589818">
    <property type="component" value="Unassembled WGS sequence"/>
</dbReference>
<comment type="function">
    <text evidence="2">Counteracts the endogenous Pycsar antiviral defense system. Phosphodiesterase that enables metal-dependent hydrolysis of host cyclic nucleotide Pycsar defense signals such as cCMP and cUMP.</text>
</comment>
<protein>
    <submittedName>
        <fullName evidence="5">MBL fold metallo-hydrolase</fullName>
    </submittedName>
</protein>
<dbReference type="SUPFAM" id="SSF56281">
    <property type="entry name" value="Metallo-hydrolase/oxidoreductase"/>
    <property type="match status" value="1"/>
</dbReference>
<dbReference type="PANTHER" id="PTHR42951">
    <property type="entry name" value="METALLO-BETA-LACTAMASE DOMAIN-CONTAINING"/>
    <property type="match status" value="1"/>
</dbReference>
<proteinExistence type="predicted"/>
<feature type="domain" description="Metallo-beta-lactamase" evidence="4">
    <location>
        <begin position="24"/>
        <end position="200"/>
    </location>
</feature>
<accession>A0ABV6J9J6</accession>
<comment type="catalytic activity">
    <reaction evidence="1">
        <text>3',5'-cyclic CMP + H2O = CMP + H(+)</text>
        <dbReference type="Rhea" id="RHEA:72675"/>
        <dbReference type="ChEBI" id="CHEBI:15377"/>
        <dbReference type="ChEBI" id="CHEBI:15378"/>
        <dbReference type="ChEBI" id="CHEBI:58003"/>
        <dbReference type="ChEBI" id="CHEBI:60377"/>
    </reaction>
    <physiologicalReaction direction="left-to-right" evidence="1">
        <dbReference type="Rhea" id="RHEA:72676"/>
    </physiologicalReaction>
</comment>
<evidence type="ECO:0000256" key="1">
    <source>
        <dbReference type="ARBA" id="ARBA00034221"/>
    </source>
</evidence>
<name>A0ABV6J9J6_9BACL</name>
<dbReference type="EMBL" id="JBHLVF010000018">
    <property type="protein sequence ID" value="MFC0392555.1"/>
    <property type="molecule type" value="Genomic_DNA"/>
</dbReference>
<dbReference type="Gene3D" id="3.60.15.10">
    <property type="entry name" value="Ribonuclease Z/Hydroxyacylglutathione hydrolase-like"/>
    <property type="match status" value="1"/>
</dbReference>
<evidence type="ECO:0000313" key="6">
    <source>
        <dbReference type="Proteomes" id="UP001589818"/>
    </source>
</evidence>
<reference evidence="5 6" key="1">
    <citation type="submission" date="2024-09" db="EMBL/GenBank/DDBJ databases">
        <authorList>
            <person name="Sun Q."/>
            <person name="Mori K."/>
        </authorList>
    </citation>
    <scope>NUCLEOTIDE SEQUENCE [LARGE SCALE GENOMIC DNA]</scope>
    <source>
        <strain evidence="5 6">CCM 4839</strain>
    </source>
</reference>
<dbReference type="PANTHER" id="PTHR42951:SF17">
    <property type="entry name" value="METALLO-BETA-LACTAMASE DOMAIN-CONTAINING PROTEIN"/>
    <property type="match status" value="1"/>
</dbReference>
<dbReference type="RefSeq" id="WP_204822345.1">
    <property type="nucleotide sequence ID" value="NZ_JANHOF010000030.1"/>
</dbReference>
<dbReference type="SMART" id="SM00849">
    <property type="entry name" value="Lactamase_B"/>
    <property type="match status" value="1"/>
</dbReference>
<evidence type="ECO:0000313" key="5">
    <source>
        <dbReference type="EMBL" id="MFC0392555.1"/>
    </source>
</evidence>
<organism evidence="5 6">
    <name type="scientific">Paenibacillus mendelii</name>
    <dbReference type="NCBI Taxonomy" id="206163"/>
    <lineage>
        <taxon>Bacteria</taxon>
        <taxon>Bacillati</taxon>
        <taxon>Bacillota</taxon>
        <taxon>Bacilli</taxon>
        <taxon>Bacillales</taxon>
        <taxon>Paenibacillaceae</taxon>
        <taxon>Paenibacillus</taxon>
    </lineage>
</organism>
<dbReference type="InterPro" id="IPR036866">
    <property type="entry name" value="RibonucZ/Hydroxyglut_hydro"/>
</dbReference>
<comment type="caution">
    <text evidence="5">The sequence shown here is derived from an EMBL/GenBank/DDBJ whole genome shotgun (WGS) entry which is preliminary data.</text>
</comment>
<evidence type="ECO:0000256" key="3">
    <source>
        <dbReference type="ARBA" id="ARBA00048505"/>
    </source>
</evidence>
<comment type="catalytic activity">
    <reaction evidence="3">
        <text>3',5'-cyclic UMP + H2O = UMP + H(+)</text>
        <dbReference type="Rhea" id="RHEA:70575"/>
        <dbReference type="ChEBI" id="CHEBI:15377"/>
        <dbReference type="ChEBI" id="CHEBI:15378"/>
        <dbReference type="ChEBI" id="CHEBI:57865"/>
        <dbReference type="ChEBI" id="CHEBI:184387"/>
    </reaction>
    <physiologicalReaction direction="left-to-right" evidence="3">
        <dbReference type="Rhea" id="RHEA:70576"/>
    </physiologicalReaction>
</comment>
<dbReference type="InterPro" id="IPR001279">
    <property type="entry name" value="Metallo-B-lactamas"/>
</dbReference>
<gene>
    <name evidence="5" type="ORF">ACFFJ8_14375</name>
</gene>
<keyword evidence="6" id="KW-1185">Reference proteome</keyword>
<dbReference type="InterPro" id="IPR050855">
    <property type="entry name" value="NDM-1-like"/>
</dbReference>
<dbReference type="Pfam" id="PF00753">
    <property type="entry name" value="Lactamase_B"/>
    <property type="match status" value="1"/>
</dbReference>
<sequence length="220" mass="25202">MNVIQISEHVFKCEFEIAVPVKILVNTWLIKDQDDVYIIDTGLEKSVNFQINAAKDIGTPKAIFLTHGHSDHIQGATKWLERFNIPIYAHRYELIYINGDAPYPNKETLEDTGVANIVQPLTEQTFATLPIQYYLTPGHSPGHVVYHHEIDNLLISGDLFITSKEDLHPPVRKFSVDMNENIDSGVIIDEIKPKLITSSHGQDLLYNVELYKKYVLRYRD</sequence>